<evidence type="ECO:0000256" key="1">
    <source>
        <dbReference type="SAM" id="Phobius"/>
    </source>
</evidence>
<keyword evidence="1" id="KW-0812">Transmembrane</keyword>
<evidence type="ECO:0008006" key="4">
    <source>
        <dbReference type="Google" id="ProtNLM"/>
    </source>
</evidence>
<keyword evidence="3" id="KW-1185">Reference proteome</keyword>
<protein>
    <recommendedName>
        <fullName evidence="4">Integral membrane protein</fullName>
    </recommendedName>
</protein>
<dbReference type="RefSeq" id="WP_006501695.1">
    <property type="nucleotide sequence ID" value="NZ_BAGZ01000003.1"/>
</dbReference>
<feature type="transmembrane region" description="Helical" evidence="1">
    <location>
        <begin position="29"/>
        <end position="48"/>
    </location>
</feature>
<dbReference type="OrthoDB" id="3746604at2"/>
<accession>K6VJN6</accession>
<feature type="transmembrane region" description="Helical" evidence="1">
    <location>
        <begin position="98"/>
        <end position="116"/>
    </location>
</feature>
<dbReference type="EMBL" id="BAGZ01000003">
    <property type="protein sequence ID" value="GAB76944.1"/>
    <property type="molecule type" value="Genomic_DNA"/>
</dbReference>
<dbReference type="Proteomes" id="UP000008495">
    <property type="component" value="Unassembled WGS sequence"/>
</dbReference>
<dbReference type="STRING" id="100225.SAMN05421595_2080"/>
<name>K6VJN6_9MICO</name>
<organism evidence="2 3">
    <name type="scientific">Austwickia chelonae NBRC 105200</name>
    <dbReference type="NCBI Taxonomy" id="1184607"/>
    <lineage>
        <taxon>Bacteria</taxon>
        <taxon>Bacillati</taxon>
        <taxon>Actinomycetota</taxon>
        <taxon>Actinomycetes</taxon>
        <taxon>Micrococcales</taxon>
        <taxon>Dermatophilaceae</taxon>
        <taxon>Austwickia</taxon>
    </lineage>
</organism>
<dbReference type="Pfam" id="PF19700">
    <property type="entry name" value="DUF6198"/>
    <property type="match status" value="1"/>
</dbReference>
<evidence type="ECO:0000313" key="3">
    <source>
        <dbReference type="Proteomes" id="UP000008495"/>
    </source>
</evidence>
<sequence>MGSSPTDPGLLVEETGSPAAAPRYTPARISWLLFSCTVLALGVVFLIASRQGADGYSTLLNGVTISSGLSFTAVCVVVGLVFIGIGWSRGLKPDLGTIVQPVLVGVVAGAALPLVPQATGTVGQWGQFALGFALLSFGIAGYLSADLGVGPTEGPAVAFEPLIPFRWAYLGVQVLGCLIGWLCQADVGVGTLLVVFGISPVIDRLRPLMPSWS</sequence>
<dbReference type="eggNOG" id="COG2364">
    <property type="taxonomic scope" value="Bacteria"/>
</dbReference>
<keyword evidence="1" id="KW-1133">Transmembrane helix</keyword>
<dbReference type="AlphaFoldDB" id="K6VJN6"/>
<reference evidence="2 3" key="1">
    <citation type="submission" date="2012-08" db="EMBL/GenBank/DDBJ databases">
        <title>Whole genome shotgun sequence of Austwickia chelonae NBRC 105200.</title>
        <authorList>
            <person name="Yoshida I."/>
            <person name="Hosoyama A."/>
            <person name="Tsuchikane K."/>
            <person name="Katsumata H."/>
            <person name="Ando Y."/>
            <person name="Ohji S."/>
            <person name="Hamada M."/>
            <person name="Tamura T."/>
            <person name="Yamazoe A."/>
            <person name="Yamazaki S."/>
            <person name="Fujita N."/>
        </authorList>
    </citation>
    <scope>NUCLEOTIDE SEQUENCE [LARGE SCALE GENOMIC DNA]</scope>
    <source>
        <strain evidence="2 3">NBRC 105200</strain>
    </source>
</reference>
<dbReference type="InterPro" id="IPR038750">
    <property type="entry name" value="YczE/YyaS-like"/>
</dbReference>
<keyword evidence="1" id="KW-0472">Membrane</keyword>
<feature type="transmembrane region" description="Helical" evidence="1">
    <location>
        <begin position="60"/>
        <end position="86"/>
    </location>
</feature>
<dbReference type="PANTHER" id="PTHR40078">
    <property type="entry name" value="INTEGRAL MEMBRANE PROTEIN-RELATED"/>
    <property type="match status" value="1"/>
</dbReference>
<feature type="transmembrane region" description="Helical" evidence="1">
    <location>
        <begin position="128"/>
        <end position="145"/>
    </location>
</feature>
<feature type="transmembrane region" description="Helical" evidence="1">
    <location>
        <begin position="165"/>
        <end position="198"/>
    </location>
</feature>
<gene>
    <name evidence="2" type="ORF">AUCHE_03_01620</name>
</gene>
<comment type="caution">
    <text evidence="2">The sequence shown here is derived from an EMBL/GenBank/DDBJ whole genome shotgun (WGS) entry which is preliminary data.</text>
</comment>
<proteinExistence type="predicted"/>
<dbReference type="PANTHER" id="PTHR40078:SF1">
    <property type="entry name" value="INTEGRAL MEMBRANE PROTEIN"/>
    <property type="match status" value="1"/>
</dbReference>
<evidence type="ECO:0000313" key="2">
    <source>
        <dbReference type="EMBL" id="GAB76944.1"/>
    </source>
</evidence>